<proteinExistence type="predicted"/>
<dbReference type="Proteomes" id="UP000295765">
    <property type="component" value="Unassembled WGS sequence"/>
</dbReference>
<evidence type="ECO:0000313" key="2">
    <source>
        <dbReference type="EMBL" id="TCO80749.1"/>
    </source>
</evidence>
<name>A0A4R2L931_9GAMM</name>
<protein>
    <recommendedName>
        <fullName evidence="4">Lipoprotein</fullName>
    </recommendedName>
</protein>
<comment type="caution">
    <text evidence="2">The sequence shown here is derived from an EMBL/GenBank/DDBJ whole genome shotgun (WGS) entry which is preliminary data.</text>
</comment>
<dbReference type="AlphaFoldDB" id="A0A4R2L931"/>
<dbReference type="PROSITE" id="PS51257">
    <property type="entry name" value="PROKAR_LIPOPROTEIN"/>
    <property type="match status" value="1"/>
</dbReference>
<feature type="chain" id="PRO_5020868853" description="Lipoprotein" evidence="1">
    <location>
        <begin position="20"/>
        <end position="226"/>
    </location>
</feature>
<evidence type="ECO:0000313" key="3">
    <source>
        <dbReference type="Proteomes" id="UP000295765"/>
    </source>
</evidence>
<evidence type="ECO:0000256" key="1">
    <source>
        <dbReference type="SAM" id="SignalP"/>
    </source>
</evidence>
<sequence>MRARSLPALALLALLAACATPQTAPMQPTAYIPPPGCGGFSSTPEFAPLRGKVALDNLAEQTPAMQKLGSRPGKRERALLQNWSAQRLDCLAAEQQAAKNWSTEAMSELDTRYLAANRGLDGELIAARISYGEYARRRQSTADAYNDAWQGRWSEQQARIQAERRAQAERYWQDRYYYDDYYGGYWPYYRPGYWPYYYGRPWGSAGYYHYPGHSGTAVSIGVGYGF</sequence>
<dbReference type="RefSeq" id="WP_132542983.1">
    <property type="nucleotide sequence ID" value="NZ_SLWY01000012.1"/>
</dbReference>
<dbReference type="EMBL" id="SLWY01000012">
    <property type="protein sequence ID" value="TCO80749.1"/>
    <property type="molecule type" value="Genomic_DNA"/>
</dbReference>
<keyword evidence="1" id="KW-0732">Signal</keyword>
<evidence type="ECO:0008006" key="4">
    <source>
        <dbReference type="Google" id="ProtNLM"/>
    </source>
</evidence>
<organism evidence="2 3">
    <name type="scientific">Plasticicumulans lactativorans</name>
    <dbReference type="NCBI Taxonomy" id="1133106"/>
    <lineage>
        <taxon>Bacteria</taxon>
        <taxon>Pseudomonadati</taxon>
        <taxon>Pseudomonadota</taxon>
        <taxon>Gammaproteobacteria</taxon>
        <taxon>Candidatus Competibacteraceae</taxon>
        <taxon>Plasticicumulans</taxon>
    </lineage>
</organism>
<accession>A0A4R2L931</accession>
<gene>
    <name evidence="2" type="ORF">EV699_11285</name>
</gene>
<feature type="signal peptide" evidence="1">
    <location>
        <begin position="1"/>
        <end position="19"/>
    </location>
</feature>
<reference evidence="2 3" key="1">
    <citation type="submission" date="2019-03" db="EMBL/GenBank/DDBJ databases">
        <title>Genomic Encyclopedia of Type Strains, Phase IV (KMG-IV): sequencing the most valuable type-strain genomes for metagenomic binning, comparative biology and taxonomic classification.</title>
        <authorList>
            <person name="Goeker M."/>
        </authorList>
    </citation>
    <scope>NUCLEOTIDE SEQUENCE [LARGE SCALE GENOMIC DNA]</scope>
    <source>
        <strain evidence="2 3">DSM 25287</strain>
    </source>
</reference>
<keyword evidence="3" id="KW-1185">Reference proteome</keyword>